<keyword evidence="2" id="KW-0520">NAD</keyword>
<feature type="domain" description="Deacetylase sirtuin-type" evidence="5">
    <location>
        <begin position="1"/>
        <end position="230"/>
    </location>
</feature>
<dbReference type="GO" id="GO:0070403">
    <property type="term" value="F:NAD+ binding"/>
    <property type="evidence" value="ECO:0007669"/>
    <property type="project" value="InterPro"/>
</dbReference>
<dbReference type="Gene3D" id="3.40.50.1220">
    <property type="entry name" value="TPP-binding domain"/>
    <property type="match status" value="1"/>
</dbReference>
<organism evidence="6 7">
    <name type="scientific">Salinigranum rubrum</name>
    <dbReference type="NCBI Taxonomy" id="755307"/>
    <lineage>
        <taxon>Archaea</taxon>
        <taxon>Methanobacteriati</taxon>
        <taxon>Methanobacteriota</taxon>
        <taxon>Stenosarchaea group</taxon>
        <taxon>Halobacteria</taxon>
        <taxon>Halobacteriales</taxon>
        <taxon>Haloferacaceae</taxon>
        <taxon>Salinigranum</taxon>
    </lineage>
</organism>
<dbReference type="InterPro" id="IPR050134">
    <property type="entry name" value="NAD-dep_sirtuin_deacylases"/>
</dbReference>
<feature type="active site" description="Proton acceptor" evidence="3">
    <location>
        <position position="103"/>
    </location>
</feature>
<evidence type="ECO:0000256" key="4">
    <source>
        <dbReference type="SAM" id="MobiDB-lite"/>
    </source>
</evidence>
<keyword evidence="3" id="KW-0862">Zinc</keyword>
<dbReference type="Pfam" id="PF02146">
    <property type="entry name" value="SIR2"/>
    <property type="match status" value="1"/>
</dbReference>
<feature type="binding site" evidence="3">
    <location>
        <position position="136"/>
    </location>
    <ligand>
        <name>Zn(2+)</name>
        <dbReference type="ChEBI" id="CHEBI:29105"/>
    </ligand>
</feature>
<dbReference type="Gene3D" id="3.30.1600.10">
    <property type="entry name" value="SIR2/SIRT2 'Small Domain"/>
    <property type="match status" value="1"/>
</dbReference>
<dbReference type="RefSeq" id="WP_103427727.1">
    <property type="nucleotide sequence ID" value="NZ_CP026309.1"/>
</dbReference>
<gene>
    <name evidence="6" type="ORF">C2R22_17185</name>
</gene>
<feature type="binding site" evidence="3">
    <location>
        <position position="138"/>
    </location>
    <ligand>
        <name>Zn(2+)</name>
        <dbReference type="ChEBI" id="CHEBI:29105"/>
    </ligand>
</feature>
<dbReference type="Proteomes" id="UP000236584">
    <property type="component" value="Chromosome"/>
</dbReference>
<evidence type="ECO:0000259" key="5">
    <source>
        <dbReference type="PROSITE" id="PS50305"/>
    </source>
</evidence>
<dbReference type="KEGG" id="srub:C2R22_17185"/>
<feature type="binding site" evidence="3">
    <location>
        <position position="111"/>
    </location>
    <ligand>
        <name>Zn(2+)</name>
        <dbReference type="ChEBI" id="CHEBI:29105"/>
    </ligand>
</feature>
<feature type="region of interest" description="Disordered" evidence="4">
    <location>
        <begin position="1"/>
        <end position="21"/>
    </location>
</feature>
<dbReference type="PANTHER" id="PTHR11085:SF10">
    <property type="entry name" value="NAD-DEPENDENT PROTEIN DEACYLASE SIRTUIN-5, MITOCHONDRIAL-RELATED"/>
    <property type="match status" value="1"/>
</dbReference>
<dbReference type="GO" id="GO:0046872">
    <property type="term" value="F:metal ion binding"/>
    <property type="evidence" value="ECO:0007669"/>
    <property type="project" value="UniProtKB-KW"/>
</dbReference>
<evidence type="ECO:0000313" key="7">
    <source>
        <dbReference type="Proteomes" id="UP000236584"/>
    </source>
</evidence>
<dbReference type="GO" id="GO:0017136">
    <property type="term" value="F:histone deacetylase activity, NAD-dependent"/>
    <property type="evidence" value="ECO:0007669"/>
    <property type="project" value="TreeGrafter"/>
</dbReference>
<accession>A0A2I8VQ43</accession>
<dbReference type="PANTHER" id="PTHR11085">
    <property type="entry name" value="NAD-DEPENDENT PROTEIN DEACYLASE SIRTUIN-5, MITOCHONDRIAL-RELATED"/>
    <property type="match status" value="1"/>
</dbReference>
<dbReference type="InterPro" id="IPR003000">
    <property type="entry name" value="Sirtuin"/>
</dbReference>
<proteinExistence type="predicted"/>
<sequence length="230" mass="24813">MALTGAGVSTASGVPSFRGENGIWETEFDPNDFHYSRFLRDPAGFWEERLRLQEAMFPSEIEPNAAHHALVDLEERGVLDGVATQNTDGLHRAAGQPTLAELHGNAARVECQSCGATGEANPVFDRVRDGDTPPRCDCGGVYKPDVVLFGENLAPETLGRAEDLAMGSETILAVGTSLQVNPAASLAGLSDRLVVVNFDETEYSARADYDLRADVTDVLPRLVELVDDRL</sequence>
<reference evidence="6 7" key="1">
    <citation type="submission" date="2018-01" db="EMBL/GenBank/DDBJ databases">
        <title>Complete genome sequence of Salinigranum rubrum GX10T, an extremely halophilic archaeon isolated from a marine solar saltern.</title>
        <authorList>
            <person name="Han S."/>
        </authorList>
    </citation>
    <scope>NUCLEOTIDE SEQUENCE [LARGE SCALE GENOMIC DNA]</scope>
    <source>
        <strain evidence="6 7">GX10</strain>
    </source>
</reference>
<dbReference type="PROSITE" id="PS50305">
    <property type="entry name" value="SIRTUIN"/>
    <property type="match status" value="1"/>
</dbReference>
<dbReference type="SUPFAM" id="SSF52467">
    <property type="entry name" value="DHS-like NAD/FAD-binding domain"/>
    <property type="match status" value="1"/>
</dbReference>
<dbReference type="GeneID" id="35593863"/>
<dbReference type="InterPro" id="IPR026591">
    <property type="entry name" value="Sirtuin_cat_small_dom_sf"/>
</dbReference>
<evidence type="ECO:0000313" key="6">
    <source>
        <dbReference type="EMBL" id="AUV84038.1"/>
    </source>
</evidence>
<keyword evidence="1" id="KW-0808">Transferase</keyword>
<dbReference type="EMBL" id="CP026309">
    <property type="protein sequence ID" value="AUV84038.1"/>
    <property type="molecule type" value="Genomic_DNA"/>
</dbReference>
<dbReference type="CDD" id="cd01407">
    <property type="entry name" value="SIR2-fam"/>
    <property type="match status" value="1"/>
</dbReference>
<protein>
    <submittedName>
        <fullName evidence="6">NAD-dependent protein deacetylase</fullName>
    </submittedName>
</protein>
<evidence type="ECO:0000256" key="1">
    <source>
        <dbReference type="ARBA" id="ARBA00022679"/>
    </source>
</evidence>
<keyword evidence="7" id="KW-1185">Reference proteome</keyword>
<name>A0A2I8VQ43_9EURY</name>
<feature type="binding site" evidence="3">
    <location>
        <position position="114"/>
    </location>
    <ligand>
        <name>Zn(2+)</name>
        <dbReference type="ChEBI" id="CHEBI:29105"/>
    </ligand>
</feature>
<evidence type="ECO:0000256" key="2">
    <source>
        <dbReference type="ARBA" id="ARBA00023027"/>
    </source>
</evidence>
<dbReference type="InterPro" id="IPR026590">
    <property type="entry name" value="Ssirtuin_cat_dom"/>
</dbReference>
<keyword evidence="3" id="KW-0479">Metal-binding</keyword>
<dbReference type="AlphaFoldDB" id="A0A2I8VQ43"/>
<evidence type="ECO:0000256" key="3">
    <source>
        <dbReference type="PROSITE-ProRule" id="PRU00236"/>
    </source>
</evidence>
<dbReference type="InterPro" id="IPR029035">
    <property type="entry name" value="DHS-like_NAD/FAD-binding_dom"/>
</dbReference>